<dbReference type="GO" id="GO:0016746">
    <property type="term" value="F:acyltransferase activity"/>
    <property type="evidence" value="ECO:0007669"/>
    <property type="project" value="UniProtKB-KW"/>
</dbReference>
<dbReference type="PANTHER" id="PTHR43356">
    <property type="entry name" value="PHOSPHATE ACETYLTRANSFERASE"/>
    <property type="match status" value="1"/>
</dbReference>
<dbReference type="EMBL" id="ARYM01000007">
    <property type="protein sequence ID" value="KCZ99071.1"/>
    <property type="molecule type" value="Genomic_DNA"/>
</dbReference>
<keyword evidence="2 5" id="KW-0808">Transferase</keyword>
<dbReference type="Pfam" id="PF01515">
    <property type="entry name" value="PTA_PTB"/>
    <property type="match status" value="1"/>
</dbReference>
<dbReference type="RefSeq" id="WP_035596513.1">
    <property type="nucleotide sequence ID" value="NZ_ARYM01000007.1"/>
</dbReference>
<evidence type="ECO:0000313" key="6">
    <source>
        <dbReference type="Proteomes" id="UP000027100"/>
    </source>
</evidence>
<organism evidence="5 6">
    <name type="scientific">Hyphomonas polymorpha PS728</name>
    <dbReference type="NCBI Taxonomy" id="1280954"/>
    <lineage>
        <taxon>Bacteria</taxon>
        <taxon>Pseudomonadati</taxon>
        <taxon>Pseudomonadota</taxon>
        <taxon>Alphaproteobacteria</taxon>
        <taxon>Hyphomonadales</taxon>
        <taxon>Hyphomonadaceae</taxon>
        <taxon>Hyphomonas</taxon>
    </lineage>
</organism>
<dbReference type="AlphaFoldDB" id="A0A062V9V1"/>
<dbReference type="InterPro" id="IPR012147">
    <property type="entry name" value="P_Ac_Bu_trans"/>
</dbReference>
<evidence type="ECO:0000256" key="2">
    <source>
        <dbReference type="ARBA" id="ARBA00022679"/>
    </source>
</evidence>
<dbReference type="InterPro" id="IPR002505">
    <property type="entry name" value="PTA_PTB"/>
</dbReference>
<proteinExistence type="inferred from homology"/>
<keyword evidence="3" id="KW-0012">Acyltransferase</keyword>
<name>A0A062V9V1_9PROT</name>
<comment type="similarity">
    <text evidence="1">Belongs to the phosphate acetyltransferase and butyryltransferase family.</text>
</comment>
<dbReference type="NCBIfam" id="NF006045">
    <property type="entry name" value="PRK08190.1"/>
    <property type="match status" value="1"/>
</dbReference>
<protein>
    <submittedName>
        <fullName evidence="5">Phosphate acetyltransferase</fullName>
    </submittedName>
</protein>
<reference evidence="5 6" key="1">
    <citation type="journal article" date="2014" name="Antonie Van Leeuwenhoek">
        <title>Hyphomonas beringensis sp. nov. and Hyphomonas chukchiensis sp. nov., isolated from surface seawater of the Bering Sea and Chukchi Sea.</title>
        <authorList>
            <person name="Li C."/>
            <person name="Lai Q."/>
            <person name="Li G."/>
            <person name="Dong C."/>
            <person name="Wang J."/>
            <person name="Liao Y."/>
            <person name="Shao Z."/>
        </authorList>
    </citation>
    <scope>NUCLEOTIDE SEQUENCE [LARGE SCALE GENOMIC DNA]</scope>
    <source>
        <strain evidence="5 6">PS728</strain>
    </source>
</reference>
<dbReference type="STRING" id="1280954.HPO_07587"/>
<dbReference type="eggNOG" id="COG0280">
    <property type="taxonomic scope" value="Bacteria"/>
</dbReference>
<gene>
    <name evidence="5" type="ORF">HPO_07587</name>
</gene>
<dbReference type="OrthoDB" id="9800237at2"/>
<evidence type="ECO:0000313" key="5">
    <source>
        <dbReference type="EMBL" id="KCZ99071.1"/>
    </source>
</evidence>
<dbReference type="PANTHER" id="PTHR43356:SF2">
    <property type="entry name" value="PHOSPHATE ACETYLTRANSFERASE"/>
    <property type="match status" value="1"/>
</dbReference>
<feature type="domain" description="Phosphate acetyl/butaryl transferase" evidence="4">
    <location>
        <begin position="91"/>
        <end position="305"/>
    </location>
</feature>
<keyword evidence="6" id="KW-1185">Reference proteome</keyword>
<dbReference type="InterPro" id="IPR050500">
    <property type="entry name" value="Phos_Acetyltrans/Butyryltrans"/>
</dbReference>
<dbReference type="SUPFAM" id="SSF53659">
    <property type="entry name" value="Isocitrate/Isopropylmalate dehydrogenase-like"/>
    <property type="match status" value="1"/>
</dbReference>
<dbReference type="PATRIC" id="fig|1280954.3.peg.1541"/>
<evidence type="ECO:0000256" key="3">
    <source>
        <dbReference type="ARBA" id="ARBA00023315"/>
    </source>
</evidence>
<evidence type="ECO:0000259" key="4">
    <source>
        <dbReference type="Pfam" id="PF01515"/>
    </source>
</evidence>
<comment type="caution">
    <text evidence="5">The sequence shown here is derived from an EMBL/GenBank/DDBJ whole genome shotgun (WGS) entry which is preliminary data.</text>
</comment>
<dbReference type="Proteomes" id="UP000027100">
    <property type="component" value="Unassembled WGS sequence"/>
</dbReference>
<accession>A0A062V9V1</accession>
<dbReference type="Gene3D" id="3.40.718.10">
    <property type="entry name" value="Isopropylmalate Dehydrogenase"/>
    <property type="match status" value="1"/>
</dbReference>
<sequence>MLKDVSDYKGDPENAFSALIAKVGRPGIRTAVVHPVDLLSLSGAMAGREAGLIEPVLIGPAARITQAAKTAGIDLSGIETINTPHSHAAAAEAVSLAAAGNVSALMKGALSTSELMGACVAAGAGLRTERRMSHIFVMETPAWPTWLLISDGGLNIAPDLMTKRWIVQNAIDLARAIGIDPPRTAILSATEVVDPHMPSTIDAAALCKMADRGQIRGGPVDGPLAFDLAISKASAEAKGLVSPVAGAADILIVPTIEAGNMLAKQLDYLAGAAAAGLVLGAKVPIILTSRSDSAQERAASCALAAAYLHWSEAAK</sequence>
<dbReference type="PIRSF" id="PIRSF000428">
    <property type="entry name" value="P_Ac_trans"/>
    <property type="match status" value="1"/>
</dbReference>
<dbReference type="NCBIfam" id="NF008852">
    <property type="entry name" value="PRK11890.1"/>
    <property type="match status" value="1"/>
</dbReference>
<evidence type="ECO:0000256" key="1">
    <source>
        <dbReference type="ARBA" id="ARBA00005656"/>
    </source>
</evidence>